<accession>A0ABP1C2X6</accession>
<organism evidence="2 3">
    <name type="scientific">Sphagnum jensenii</name>
    <dbReference type="NCBI Taxonomy" id="128206"/>
    <lineage>
        <taxon>Eukaryota</taxon>
        <taxon>Viridiplantae</taxon>
        <taxon>Streptophyta</taxon>
        <taxon>Embryophyta</taxon>
        <taxon>Bryophyta</taxon>
        <taxon>Sphagnophytina</taxon>
        <taxon>Sphagnopsida</taxon>
        <taxon>Sphagnales</taxon>
        <taxon>Sphagnaceae</taxon>
        <taxon>Sphagnum</taxon>
    </lineage>
</organism>
<reference evidence="2" key="1">
    <citation type="submission" date="2024-03" db="EMBL/GenBank/DDBJ databases">
        <authorList>
            <consortium name="ELIXIR-Norway"/>
            <consortium name="Elixir Norway"/>
        </authorList>
    </citation>
    <scope>NUCLEOTIDE SEQUENCE</scope>
</reference>
<name>A0ABP1C2X6_9BRYO</name>
<protein>
    <submittedName>
        <fullName evidence="2">Uncharacterized protein</fullName>
    </submittedName>
</protein>
<evidence type="ECO:0000313" key="3">
    <source>
        <dbReference type="Proteomes" id="UP001497522"/>
    </source>
</evidence>
<dbReference type="EMBL" id="OZ023710">
    <property type="protein sequence ID" value="CAK9883166.1"/>
    <property type="molecule type" value="Genomic_DNA"/>
</dbReference>
<feature type="region of interest" description="Disordered" evidence="1">
    <location>
        <begin position="1"/>
        <end position="24"/>
    </location>
</feature>
<dbReference type="Proteomes" id="UP001497522">
    <property type="component" value="Chromosome 9"/>
</dbReference>
<feature type="compositionally biased region" description="Polar residues" evidence="1">
    <location>
        <begin position="7"/>
        <end position="20"/>
    </location>
</feature>
<keyword evidence="3" id="KW-1185">Reference proteome</keyword>
<feature type="compositionally biased region" description="Low complexity" evidence="1">
    <location>
        <begin position="105"/>
        <end position="121"/>
    </location>
</feature>
<sequence length="151" mass="16263">MAETQDSEQQGCRSSSTSLGTFPKHFVSSAGVHADDHTVLIGGSIWECKPANDSTEPVATQITWRELKGEKAGCSPHAVLEGPGSRTDSEGNLSTSNSHHEESNEWSTSSSRKGLSNGSSTNEDETGACESVPQQKQGKPRLWKSFAQKQW</sequence>
<proteinExistence type="predicted"/>
<feature type="region of interest" description="Disordered" evidence="1">
    <location>
        <begin position="69"/>
        <end position="151"/>
    </location>
</feature>
<evidence type="ECO:0000313" key="2">
    <source>
        <dbReference type="EMBL" id="CAK9883166.1"/>
    </source>
</evidence>
<evidence type="ECO:0000256" key="1">
    <source>
        <dbReference type="SAM" id="MobiDB-lite"/>
    </source>
</evidence>
<gene>
    <name evidence="2" type="ORF">CSSPJE1EN2_LOCUS24417</name>
</gene>